<gene>
    <name evidence="1" type="ORF">ZHAS_00000398</name>
</gene>
<dbReference type="EnsemblMetazoa" id="ASIC000398-RA">
    <property type="protein sequence ID" value="ASIC000398-PA"/>
    <property type="gene ID" value="ASIC000398"/>
</dbReference>
<sequence>MGAKENGKRYNVQHDTIMLKVSQLSTESPDVYELDEAHREEAGWERVLYYGEVLANRVEMCEKF</sequence>
<protein>
    <submittedName>
        <fullName evidence="1 2">Uncharacterized protein</fullName>
    </submittedName>
</protein>
<reference evidence="2" key="2">
    <citation type="submission" date="2020-05" db="UniProtKB">
        <authorList>
            <consortium name="EnsemblMetazoa"/>
        </authorList>
    </citation>
    <scope>IDENTIFICATION</scope>
</reference>
<evidence type="ECO:0000313" key="1">
    <source>
        <dbReference type="EMBL" id="KFB34854.1"/>
    </source>
</evidence>
<dbReference type="EMBL" id="ATLV01001881">
    <property type="status" value="NOT_ANNOTATED_CDS"/>
    <property type="molecule type" value="Genomic_DNA"/>
</dbReference>
<dbReference type="EMBL" id="KE524010">
    <property type="protein sequence ID" value="KFB34854.1"/>
    <property type="molecule type" value="Genomic_DNA"/>
</dbReference>
<proteinExistence type="predicted"/>
<accession>A0A084VA60</accession>
<evidence type="ECO:0000313" key="2">
    <source>
        <dbReference type="EnsemblMetazoa" id="ASIC000398-PA"/>
    </source>
</evidence>
<dbReference type="VEuPathDB" id="VectorBase:ASIC000398"/>
<dbReference type="Proteomes" id="UP000030765">
    <property type="component" value="Unassembled WGS sequence"/>
</dbReference>
<name>A0A084VA60_ANOSI</name>
<organism evidence="1">
    <name type="scientific">Anopheles sinensis</name>
    <name type="common">Mosquito</name>
    <dbReference type="NCBI Taxonomy" id="74873"/>
    <lineage>
        <taxon>Eukaryota</taxon>
        <taxon>Metazoa</taxon>
        <taxon>Ecdysozoa</taxon>
        <taxon>Arthropoda</taxon>
        <taxon>Hexapoda</taxon>
        <taxon>Insecta</taxon>
        <taxon>Pterygota</taxon>
        <taxon>Neoptera</taxon>
        <taxon>Endopterygota</taxon>
        <taxon>Diptera</taxon>
        <taxon>Nematocera</taxon>
        <taxon>Culicoidea</taxon>
        <taxon>Culicidae</taxon>
        <taxon>Anophelinae</taxon>
        <taxon>Anopheles</taxon>
    </lineage>
</organism>
<dbReference type="AlphaFoldDB" id="A0A084VA60"/>
<keyword evidence="3" id="KW-1185">Reference proteome</keyword>
<reference evidence="1 3" key="1">
    <citation type="journal article" date="2014" name="BMC Genomics">
        <title>Genome sequence of Anopheles sinensis provides insight into genetics basis of mosquito competence for malaria parasites.</title>
        <authorList>
            <person name="Zhou D."/>
            <person name="Zhang D."/>
            <person name="Ding G."/>
            <person name="Shi L."/>
            <person name="Hou Q."/>
            <person name="Ye Y."/>
            <person name="Xu Y."/>
            <person name="Zhou H."/>
            <person name="Xiong C."/>
            <person name="Li S."/>
            <person name="Yu J."/>
            <person name="Hong S."/>
            <person name="Yu X."/>
            <person name="Zou P."/>
            <person name="Chen C."/>
            <person name="Chang X."/>
            <person name="Wang W."/>
            <person name="Lv Y."/>
            <person name="Sun Y."/>
            <person name="Ma L."/>
            <person name="Shen B."/>
            <person name="Zhu C."/>
        </authorList>
    </citation>
    <scope>NUCLEOTIDE SEQUENCE [LARGE SCALE GENOMIC DNA]</scope>
</reference>
<evidence type="ECO:0000313" key="3">
    <source>
        <dbReference type="Proteomes" id="UP000030765"/>
    </source>
</evidence>